<name>A0ACC2NLZ8_9HYME</name>
<organism evidence="1 2">
    <name type="scientific">Eretmocerus hayati</name>
    <dbReference type="NCBI Taxonomy" id="131215"/>
    <lineage>
        <taxon>Eukaryota</taxon>
        <taxon>Metazoa</taxon>
        <taxon>Ecdysozoa</taxon>
        <taxon>Arthropoda</taxon>
        <taxon>Hexapoda</taxon>
        <taxon>Insecta</taxon>
        <taxon>Pterygota</taxon>
        <taxon>Neoptera</taxon>
        <taxon>Endopterygota</taxon>
        <taxon>Hymenoptera</taxon>
        <taxon>Apocrita</taxon>
        <taxon>Proctotrupomorpha</taxon>
        <taxon>Chalcidoidea</taxon>
        <taxon>Aphelinidae</taxon>
        <taxon>Aphelininae</taxon>
        <taxon>Eretmocerus</taxon>
    </lineage>
</organism>
<dbReference type="Proteomes" id="UP001239111">
    <property type="component" value="Chromosome 3"/>
</dbReference>
<accession>A0ACC2NLZ8</accession>
<comment type="caution">
    <text evidence="1">The sequence shown here is derived from an EMBL/GenBank/DDBJ whole genome shotgun (WGS) entry which is preliminary data.</text>
</comment>
<reference evidence="1" key="1">
    <citation type="submission" date="2023-04" db="EMBL/GenBank/DDBJ databases">
        <title>A chromosome-level genome assembly of the parasitoid wasp Eretmocerus hayati.</title>
        <authorList>
            <person name="Zhong Y."/>
            <person name="Liu S."/>
            <person name="Liu Y."/>
        </authorList>
    </citation>
    <scope>NUCLEOTIDE SEQUENCE</scope>
    <source>
        <strain evidence="1">ZJU_SS_LIU_2023</strain>
    </source>
</reference>
<sequence length="181" mass="19844">MCDAEGNSGDTPKTRQGTKHARKEFVHDHRESVPKNLGEQFSDESDLGNLLSEEIETVEMTKGKSDDNSNDKTDNDNGQSGSGETQTQKVDSTLKDEITSQIESSVKSLGDSLLVQLEDTFTGKFRGALAEKSLPTIDNQTSGVVVNQPNKLGEPSTSLDQLKTNEIQVTIYNHSIIQRFL</sequence>
<protein>
    <submittedName>
        <fullName evidence="1">Uncharacterized protein</fullName>
    </submittedName>
</protein>
<keyword evidence="2" id="KW-1185">Reference proteome</keyword>
<evidence type="ECO:0000313" key="2">
    <source>
        <dbReference type="Proteomes" id="UP001239111"/>
    </source>
</evidence>
<evidence type="ECO:0000313" key="1">
    <source>
        <dbReference type="EMBL" id="KAJ8671329.1"/>
    </source>
</evidence>
<proteinExistence type="predicted"/>
<dbReference type="EMBL" id="CM056743">
    <property type="protein sequence ID" value="KAJ8671329.1"/>
    <property type="molecule type" value="Genomic_DNA"/>
</dbReference>
<gene>
    <name evidence="1" type="ORF">QAD02_002588</name>
</gene>